<keyword evidence="3" id="KW-1185">Reference proteome</keyword>
<evidence type="ECO:0000313" key="3">
    <source>
        <dbReference type="Proteomes" id="UP000324632"/>
    </source>
</evidence>
<comment type="caution">
    <text evidence="2">The sequence shown here is derived from an EMBL/GenBank/DDBJ whole genome shotgun (WGS) entry which is preliminary data.</text>
</comment>
<accession>A0A5A9PLE3</accession>
<dbReference type="EMBL" id="SOYY01000004">
    <property type="protein sequence ID" value="KAA0721766.1"/>
    <property type="molecule type" value="Genomic_DNA"/>
</dbReference>
<sequence length="424" mass="49980">MSNRDWIEFSLTRKFKELISHFKSKYYVINSESETITRLLEKINDTVKQNDNQHYIIDNYVKFIPKIKQEEEKVQGMQTDLRLPLTPPVTSPVTRQQESQLKPKPRDRILPLTPPVTSTVHEKHENKAFNVIHQPQTTHQDRRLPLAPPVSSTVHENHENKAFGVIHQPQTRAQGVLRLYLTLMSLYSCSIILLSIQVSDNQDLISQFRGKYHEINSYSDTTEITTLVEKLDEVVSQNDDQHYSNEKYAIFPGIGNQEQREKVLVAKKNIRNGTAEKKATSNIILGNDLVKEEIPSDVSHHTAEHHTFEMCQELFRNYVEEEEKEKKRERDKLRRKEEQRSREKAQRIREEELKNREEELRTIEDEQREKEEIENLKLINAEKRMTELVRTMSMRRRAKVLAALMAARHAKQFTFESDEKYQNL</sequence>
<evidence type="ECO:0000256" key="1">
    <source>
        <dbReference type="SAM" id="MobiDB-lite"/>
    </source>
</evidence>
<gene>
    <name evidence="2" type="ORF">E1301_Tti014261</name>
</gene>
<name>A0A5A9PLE3_9TELE</name>
<proteinExistence type="predicted"/>
<dbReference type="Gene3D" id="3.40.50.300">
    <property type="entry name" value="P-loop containing nucleotide triphosphate hydrolases"/>
    <property type="match status" value="1"/>
</dbReference>
<protein>
    <submittedName>
        <fullName evidence="2">Uncharacterized protein</fullName>
    </submittedName>
</protein>
<evidence type="ECO:0000313" key="2">
    <source>
        <dbReference type="EMBL" id="KAA0721766.1"/>
    </source>
</evidence>
<dbReference type="InterPro" id="IPR027417">
    <property type="entry name" value="P-loop_NTPase"/>
</dbReference>
<feature type="region of interest" description="Disordered" evidence="1">
    <location>
        <begin position="82"/>
        <end position="112"/>
    </location>
</feature>
<dbReference type="AlphaFoldDB" id="A0A5A9PLE3"/>
<dbReference type="Proteomes" id="UP000324632">
    <property type="component" value="Chromosome 4"/>
</dbReference>
<organism evidence="2 3">
    <name type="scientific">Triplophysa tibetana</name>
    <dbReference type="NCBI Taxonomy" id="1572043"/>
    <lineage>
        <taxon>Eukaryota</taxon>
        <taxon>Metazoa</taxon>
        <taxon>Chordata</taxon>
        <taxon>Craniata</taxon>
        <taxon>Vertebrata</taxon>
        <taxon>Euteleostomi</taxon>
        <taxon>Actinopterygii</taxon>
        <taxon>Neopterygii</taxon>
        <taxon>Teleostei</taxon>
        <taxon>Ostariophysi</taxon>
        <taxon>Cypriniformes</taxon>
        <taxon>Nemacheilidae</taxon>
        <taxon>Triplophysa</taxon>
    </lineage>
</organism>
<reference evidence="2 3" key="1">
    <citation type="journal article" date="2019" name="Mol. Ecol. Resour.">
        <title>Chromosome-level genome assembly of Triplophysa tibetana, a fish adapted to the harsh high-altitude environment of the Tibetan Plateau.</title>
        <authorList>
            <person name="Yang X."/>
            <person name="Liu H."/>
            <person name="Ma Z."/>
            <person name="Zou Y."/>
            <person name="Zou M."/>
            <person name="Mao Y."/>
            <person name="Li X."/>
            <person name="Wang H."/>
            <person name="Chen T."/>
            <person name="Wang W."/>
            <person name="Yang R."/>
        </authorList>
    </citation>
    <scope>NUCLEOTIDE SEQUENCE [LARGE SCALE GENOMIC DNA]</scope>
    <source>
        <strain evidence="2">TTIB1903HZAU</strain>
        <tissue evidence="2">Muscle</tissue>
    </source>
</reference>
<feature type="region of interest" description="Disordered" evidence="1">
    <location>
        <begin position="325"/>
        <end position="348"/>
    </location>
</feature>